<evidence type="ECO:0000256" key="4">
    <source>
        <dbReference type="ARBA" id="ARBA00022989"/>
    </source>
</evidence>
<keyword evidence="7 8" id="KW-0456">Lyase</keyword>
<keyword evidence="5" id="KW-0472">Membrane</keyword>
<protein>
    <submittedName>
        <fullName evidence="11">Atrial natriuretic peptide receptor 1-like</fullName>
    </submittedName>
</protein>
<dbReference type="RefSeq" id="XP_013793892.1">
    <property type="nucleotide sequence ID" value="XM_013938438.1"/>
</dbReference>
<evidence type="ECO:0000256" key="5">
    <source>
        <dbReference type="ARBA" id="ARBA00023136"/>
    </source>
</evidence>
<dbReference type="InterPro" id="IPR029787">
    <property type="entry name" value="Nucleotide_cyclase"/>
</dbReference>
<name>A0ABM1C4C1_LIMPO</name>
<evidence type="ECO:0000256" key="7">
    <source>
        <dbReference type="ARBA" id="ARBA00023239"/>
    </source>
</evidence>
<dbReference type="SUPFAM" id="SSF55073">
    <property type="entry name" value="Nucleotide cyclase"/>
    <property type="match status" value="1"/>
</dbReference>
<keyword evidence="3" id="KW-0547">Nucleotide-binding</keyword>
<evidence type="ECO:0000313" key="11">
    <source>
        <dbReference type="RefSeq" id="XP_013793892.1"/>
    </source>
</evidence>
<dbReference type="PROSITE" id="PS50125">
    <property type="entry name" value="GUANYLATE_CYCLASE_2"/>
    <property type="match status" value="1"/>
</dbReference>
<sequence length="128" mass="14326">VVDFLNDLYTCFDSIIENYDVYKVETIGDAYMVVSGLPIRNGDQHAGEIASMALQLLDAVRKFTIRHRPNETLMLRIGIHSGPVCAGVVGLKMPRYCLFGDTVNTASRMESTGLRKLILKEEWCRSGQ</sequence>
<keyword evidence="10" id="KW-1185">Reference proteome</keyword>
<evidence type="ECO:0000259" key="9">
    <source>
        <dbReference type="PROSITE" id="PS50125"/>
    </source>
</evidence>
<dbReference type="Proteomes" id="UP000694941">
    <property type="component" value="Unplaced"/>
</dbReference>
<dbReference type="InterPro" id="IPR050401">
    <property type="entry name" value="Cyclic_nucleotide_synthase"/>
</dbReference>
<dbReference type="Pfam" id="PF00211">
    <property type="entry name" value="Guanylate_cyc"/>
    <property type="match status" value="1"/>
</dbReference>
<dbReference type="PROSITE" id="PS00452">
    <property type="entry name" value="GUANYLATE_CYCLASE_1"/>
    <property type="match status" value="1"/>
</dbReference>
<evidence type="ECO:0000256" key="6">
    <source>
        <dbReference type="ARBA" id="ARBA00023180"/>
    </source>
</evidence>
<accession>A0ABM1C4C1</accession>
<proteinExistence type="inferred from homology"/>
<dbReference type="GeneID" id="106477923"/>
<dbReference type="InterPro" id="IPR001054">
    <property type="entry name" value="A/G_cyclase"/>
</dbReference>
<evidence type="ECO:0000256" key="1">
    <source>
        <dbReference type="ARBA" id="ARBA00004370"/>
    </source>
</evidence>
<evidence type="ECO:0000256" key="3">
    <source>
        <dbReference type="ARBA" id="ARBA00022741"/>
    </source>
</evidence>
<comment type="similarity">
    <text evidence="8">Belongs to the adenylyl cyclase class-4/guanylyl cyclase family.</text>
</comment>
<keyword evidence="6" id="KW-0325">Glycoprotein</keyword>
<gene>
    <name evidence="11" type="primary">LOC106477923</name>
</gene>
<evidence type="ECO:0000313" key="10">
    <source>
        <dbReference type="Proteomes" id="UP000694941"/>
    </source>
</evidence>
<dbReference type="CDD" id="cd07302">
    <property type="entry name" value="CHD"/>
    <property type="match status" value="1"/>
</dbReference>
<feature type="non-terminal residue" evidence="11">
    <location>
        <position position="128"/>
    </location>
</feature>
<evidence type="ECO:0000256" key="2">
    <source>
        <dbReference type="ARBA" id="ARBA00022692"/>
    </source>
</evidence>
<reference evidence="11" key="1">
    <citation type="submission" date="2025-08" db="UniProtKB">
        <authorList>
            <consortium name="RefSeq"/>
        </authorList>
    </citation>
    <scope>IDENTIFICATION</scope>
    <source>
        <tissue evidence="11">Muscle</tissue>
    </source>
</reference>
<dbReference type="Gene3D" id="3.30.70.1230">
    <property type="entry name" value="Nucleotide cyclase"/>
    <property type="match status" value="1"/>
</dbReference>
<feature type="domain" description="Guanylate cyclase" evidence="9">
    <location>
        <begin position="1"/>
        <end position="110"/>
    </location>
</feature>
<comment type="subcellular location">
    <subcellularLocation>
        <location evidence="1">Membrane</location>
    </subcellularLocation>
</comment>
<organism evidence="10 11">
    <name type="scientific">Limulus polyphemus</name>
    <name type="common">Atlantic horseshoe crab</name>
    <dbReference type="NCBI Taxonomy" id="6850"/>
    <lineage>
        <taxon>Eukaryota</taxon>
        <taxon>Metazoa</taxon>
        <taxon>Ecdysozoa</taxon>
        <taxon>Arthropoda</taxon>
        <taxon>Chelicerata</taxon>
        <taxon>Merostomata</taxon>
        <taxon>Xiphosura</taxon>
        <taxon>Limulidae</taxon>
        <taxon>Limulus</taxon>
    </lineage>
</organism>
<dbReference type="InterPro" id="IPR018297">
    <property type="entry name" value="A/G_cyclase_CS"/>
</dbReference>
<keyword evidence="4" id="KW-1133">Transmembrane helix</keyword>
<evidence type="ECO:0000256" key="8">
    <source>
        <dbReference type="RuleBase" id="RU000405"/>
    </source>
</evidence>
<dbReference type="PANTHER" id="PTHR11920:SF335">
    <property type="entry name" value="GUANYLATE CYCLASE"/>
    <property type="match status" value="1"/>
</dbReference>
<dbReference type="SMART" id="SM00044">
    <property type="entry name" value="CYCc"/>
    <property type="match status" value="1"/>
</dbReference>
<feature type="non-terminal residue" evidence="11">
    <location>
        <position position="1"/>
    </location>
</feature>
<keyword evidence="2" id="KW-0812">Transmembrane</keyword>
<dbReference type="PANTHER" id="PTHR11920">
    <property type="entry name" value="GUANYLYL CYCLASE"/>
    <property type="match status" value="1"/>
</dbReference>